<dbReference type="InterPro" id="IPR003812">
    <property type="entry name" value="Fido"/>
</dbReference>
<dbReference type="PANTHER" id="PTHR39426">
    <property type="entry name" value="HOMOLOGY TO DEATH-ON-CURING PROTEIN OF PHAGE P1"/>
    <property type="match status" value="1"/>
</dbReference>
<dbReference type="PANTHER" id="PTHR39426:SF1">
    <property type="entry name" value="HOMOLOGY TO DEATH-ON-CURING PROTEIN OF PHAGE P1"/>
    <property type="match status" value="1"/>
</dbReference>
<dbReference type="Proteomes" id="UP000198820">
    <property type="component" value="Unassembled WGS sequence"/>
</dbReference>
<dbReference type="Pfam" id="PF02661">
    <property type="entry name" value="Fic"/>
    <property type="match status" value="1"/>
</dbReference>
<dbReference type="Gene3D" id="1.20.120.1870">
    <property type="entry name" value="Fic/DOC protein, Fido domain"/>
    <property type="match status" value="1"/>
</dbReference>
<dbReference type="GO" id="GO:0016301">
    <property type="term" value="F:kinase activity"/>
    <property type="evidence" value="ECO:0007669"/>
    <property type="project" value="InterPro"/>
</dbReference>
<keyword evidence="3" id="KW-1185">Reference proteome</keyword>
<proteinExistence type="predicted"/>
<dbReference type="NCBIfam" id="TIGR01550">
    <property type="entry name" value="DOC_P1"/>
    <property type="match status" value="1"/>
</dbReference>
<sequence>MISSFKSQNGKVYTLNKECIIDLHNLLSQSTHLLEEMDPVEPPGVKNEGMLESAVERQNTGFGDFNKYPDYHSNCATLVYGIIKNHSFHNGNKRAGLLALIKHLYVNGYVLNPQLNSDEIYEFLIAIADSNIRGFSKKYRKKYSFIRSKTEKKNNENWELNTVIRYIGFWIKKNSKPKQTTLKGEVKISDLKKILVNKGIKLNLNGSNLEVYIEKENKFLGFKLSPKIVNKKKYSIGNNRSSIGKGTLKALRRDFKLTKADGVDNTFFYNEDSFLDFEIKTFKKLIYRLSKT</sequence>
<reference evidence="2 3" key="1">
    <citation type="submission" date="2016-10" db="EMBL/GenBank/DDBJ databases">
        <authorList>
            <person name="de Groot N.N."/>
        </authorList>
    </citation>
    <scope>NUCLEOTIDE SEQUENCE [LARGE SCALE GENOMIC DNA]</scope>
    <source>
        <strain evidence="2 3">DSM 23581</strain>
    </source>
</reference>
<organism evidence="2 3">
    <name type="scientific">Psychroflexus halocasei</name>
    <dbReference type="NCBI Taxonomy" id="908615"/>
    <lineage>
        <taxon>Bacteria</taxon>
        <taxon>Pseudomonadati</taxon>
        <taxon>Bacteroidota</taxon>
        <taxon>Flavobacteriia</taxon>
        <taxon>Flavobacteriales</taxon>
        <taxon>Flavobacteriaceae</taxon>
        <taxon>Psychroflexus</taxon>
    </lineage>
</organism>
<dbReference type="EMBL" id="FNQF01000006">
    <property type="protein sequence ID" value="SEA47709.1"/>
    <property type="molecule type" value="Genomic_DNA"/>
</dbReference>
<dbReference type="PROSITE" id="PS51459">
    <property type="entry name" value="FIDO"/>
    <property type="match status" value="1"/>
</dbReference>
<dbReference type="AlphaFoldDB" id="A0A1H4BHR1"/>
<evidence type="ECO:0000313" key="2">
    <source>
        <dbReference type="EMBL" id="SEA47709.1"/>
    </source>
</evidence>
<evidence type="ECO:0000313" key="3">
    <source>
        <dbReference type="Proteomes" id="UP000198820"/>
    </source>
</evidence>
<dbReference type="InterPro" id="IPR053737">
    <property type="entry name" value="Type_II_TA_Toxin"/>
</dbReference>
<evidence type="ECO:0000259" key="1">
    <source>
        <dbReference type="PROSITE" id="PS51459"/>
    </source>
</evidence>
<protein>
    <submittedName>
        <fullName evidence="2">Death-on-curing family protein</fullName>
    </submittedName>
</protein>
<dbReference type="InterPro" id="IPR006440">
    <property type="entry name" value="Doc"/>
</dbReference>
<accession>A0A1H4BHR1</accession>
<gene>
    <name evidence="2" type="ORF">SAMN05421540_10649</name>
</gene>
<feature type="domain" description="Fido" evidence="1">
    <location>
        <begin position="15"/>
        <end position="148"/>
    </location>
</feature>
<name>A0A1H4BHR1_9FLAO</name>
<dbReference type="RefSeq" id="WP_093244248.1">
    <property type="nucleotide sequence ID" value="NZ_FNQF01000006.1"/>
</dbReference>